<dbReference type="PANTHER" id="PTHR36453">
    <property type="entry name" value="SECRETED PROTEIN-RELATED"/>
    <property type="match status" value="1"/>
</dbReference>
<dbReference type="Proteomes" id="UP000315471">
    <property type="component" value="Unassembled WGS sequence"/>
</dbReference>
<name>A0A5C6DNJ5_9BACT</name>
<dbReference type="SUPFAM" id="SSF50156">
    <property type="entry name" value="PDZ domain-like"/>
    <property type="match status" value="1"/>
</dbReference>
<feature type="region of interest" description="Disordered" evidence="1">
    <location>
        <begin position="375"/>
        <end position="396"/>
    </location>
</feature>
<dbReference type="RefSeq" id="WP_197171800.1">
    <property type="nucleotide sequence ID" value="NZ_SJPY01000006.1"/>
</dbReference>
<gene>
    <name evidence="3" type="ORF">Q31b_39410</name>
</gene>
<dbReference type="EMBL" id="SJPY01000006">
    <property type="protein sequence ID" value="TWU38863.1"/>
    <property type="molecule type" value="Genomic_DNA"/>
</dbReference>
<dbReference type="SUPFAM" id="SSF51126">
    <property type="entry name" value="Pectin lyase-like"/>
    <property type="match status" value="1"/>
</dbReference>
<sequence length="794" mass="87962">MNQWATRFVAILFSALGVLQAAEIYVSPIGSDTNPGTKSQPVASLTAAQEKAREFAGEESVLVRVADGVYYLTETWQFSPIDSGTVRYPVVYRAENEGGAVLSGGSKLDLQWQPYRDGIFQAATPAGLEIDQLFLDGSLQHMARYPNHDPEIAVFNGYAADAFSPERAANWADPVGGIMHAIHGNRWGSYHYLIMGKKTDGSLTYEGGWQTGGSAMHPKYRFVENIREELDVPGEWYHDSKAGKIFFYPPAGVDLNQATVEIANLRSLVELRGTQETPVCFIRLSGFTFRHAKRTFMDTRERMLGSDWRIYRGGAVYFEGAEDCMLDHCILEQLGGNAVFVNNYNRRIRVQTCRIEDCGASAVCFVGSTAAVREPDRGRRQDGNRGAGGNARMDLLPGPLTEEYPSECTVENCLIKELGLVEKQVAGVEISMARRITVRDCSIYDVPRAGIDVGNGRWGGHLIEGCDVFNTVLETGDHGSFNSWGRDRLMSRGGGSAESDLAEIALLDNMEPTIIRNNRWRCDHGWDIDLDDGSSNYHIYNNLMLNGGLKFRQGFRRYGWNNVIINNALHPHVWYPNSGDCFIRNIVMTPYRPARMPEGKWGRELDYNLFTSNEADRDAFQQHGIDGHSVVGDAQFIDPAAGNFQVAEGSPALAIGFRNFPMDHFGVRDAKLRGIARTPMIPALRNVSSDPASIVYDWHGGKIRNIEGAEYSAWGISSEIGGVMVLYTPGWEGLLGDEGLREGDLINGCNGQRVKNVVDLIKLIQETPADQPLTIQTRRGKVVFPKCPPIPVKP</sequence>
<comment type="caution">
    <text evidence="3">The sequence shown here is derived from an EMBL/GenBank/DDBJ whole genome shotgun (WGS) entry which is preliminary data.</text>
</comment>
<evidence type="ECO:0000313" key="4">
    <source>
        <dbReference type="Proteomes" id="UP000315471"/>
    </source>
</evidence>
<dbReference type="Gene3D" id="2.160.20.10">
    <property type="entry name" value="Single-stranded right-handed beta-helix, Pectin lyase-like"/>
    <property type="match status" value="2"/>
</dbReference>
<accession>A0A5C6DNJ5</accession>
<reference evidence="3 4" key="1">
    <citation type="submission" date="2019-02" db="EMBL/GenBank/DDBJ databases">
        <title>Deep-cultivation of Planctomycetes and their phenomic and genomic characterization uncovers novel biology.</title>
        <authorList>
            <person name="Wiegand S."/>
            <person name="Jogler M."/>
            <person name="Boedeker C."/>
            <person name="Pinto D."/>
            <person name="Vollmers J."/>
            <person name="Rivas-Marin E."/>
            <person name="Kohn T."/>
            <person name="Peeters S.H."/>
            <person name="Heuer A."/>
            <person name="Rast P."/>
            <person name="Oberbeckmann S."/>
            <person name="Bunk B."/>
            <person name="Jeske O."/>
            <person name="Meyerdierks A."/>
            <person name="Storesund J.E."/>
            <person name="Kallscheuer N."/>
            <person name="Luecker S."/>
            <person name="Lage O.M."/>
            <person name="Pohl T."/>
            <person name="Merkel B.J."/>
            <person name="Hornburger P."/>
            <person name="Mueller R.-W."/>
            <person name="Bruemmer F."/>
            <person name="Labrenz M."/>
            <person name="Spormann A.M."/>
            <person name="Op Den Camp H."/>
            <person name="Overmann J."/>
            <person name="Amann R."/>
            <person name="Jetten M.S.M."/>
            <person name="Mascher T."/>
            <person name="Medema M.H."/>
            <person name="Devos D.P."/>
            <person name="Kaster A.-K."/>
            <person name="Ovreas L."/>
            <person name="Rohde M."/>
            <person name="Galperin M.Y."/>
            <person name="Jogler C."/>
        </authorList>
    </citation>
    <scope>NUCLEOTIDE SEQUENCE [LARGE SCALE GENOMIC DNA]</scope>
    <source>
        <strain evidence="3 4">Q31b</strain>
    </source>
</reference>
<protein>
    <recommendedName>
        <fullName evidence="2">Right handed beta helix domain-containing protein</fullName>
    </recommendedName>
</protein>
<evidence type="ECO:0000256" key="1">
    <source>
        <dbReference type="SAM" id="MobiDB-lite"/>
    </source>
</evidence>
<dbReference type="PANTHER" id="PTHR36453:SF1">
    <property type="entry name" value="RIGHT HANDED BETA HELIX DOMAIN-CONTAINING PROTEIN"/>
    <property type="match status" value="1"/>
</dbReference>
<proteinExistence type="predicted"/>
<dbReference type="InterPro" id="IPR012334">
    <property type="entry name" value="Pectin_lyas_fold"/>
</dbReference>
<dbReference type="AlphaFoldDB" id="A0A5C6DNJ5"/>
<evidence type="ECO:0000313" key="3">
    <source>
        <dbReference type="EMBL" id="TWU38863.1"/>
    </source>
</evidence>
<dbReference type="InterPro" id="IPR011050">
    <property type="entry name" value="Pectin_lyase_fold/virulence"/>
</dbReference>
<dbReference type="Gene3D" id="2.30.42.10">
    <property type="match status" value="1"/>
</dbReference>
<dbReference type="SMART" id="SM00710">
    <property type="entry name" value="PbH1"/>
    <property type="match status" value="4"/>
</dbReference>
<dbReference type="Pfam" id="PF13229">
    <property type="entry name" value="Beta_helix"/>
    <property type="match status" value="1"/>
</dbReference>
<dbReference type="InterPro" id="IPR039448">
    <property type="entry name" value="Beta_helix"/>
</dbReference>
<feature type="domain" description="Right handed beta helix" evidence="2">
    <location>
        <begin position="313"/>
        <end position="456"/>
    </location>
</feature>
<organism evidence="3 4">
    <name type="scientific">Novipirellula aureliae</name>
    <dbReference type="NCBI Taxonomy" id="2527966"/>
    <lineage>
        <taxon>Bacteria</taxon>
        <taxon>Pseudomonadati</taxon>
        <taxon>Planctomycetota</taxon>
        <taxon>Planctomycetia</taxon>
        <taxon>Pirellulales</taxon>
        <taxon>Pirellulaceae</taxon>
        <taxon>Novipirellula</taxon>
    </lineage>
</organism>
<dbReference type="InterPro" id="IPR006626">
    <property type="entry name" value="PbH1"/>
</dbReference>
<keyword evidence="4" id="KW-1185">Reference proteome</keyword>
<dbReference type="InterPro" id="IPR036034">
    <property type="entry name" value="PDZ_sf"/>
</dbReference>
<evidence type="ECO:0000259" key="2">
    <source>
        <dbReference type="Pfam" id="PF13229"/>
    </source>
</evidence>